<organism evidence="2 3">
    <name type="scientific">Aspergillus mulundensis</name>
    <dbReference type="NCBI Taxonomy" id="1810919"/>
    <lineage>
        <taxon>Eukaryota</taxon>
        <taxon>Fungi</taxon>
        <taxon>Dikarya</taxon>
        <taxon>Ascomycota</taxon>
        <taxon>Pezizomycotina</taxon>
        <taxon>Eurotiomycetes</taxon>
        <taxon>Eurotiomycetidae</taxon>
        <taxon>Eurotiales</taxon>
        <taxon>Aspergillaceae</taxon>
        <taxon>Aspergillus</taxon>
        <taxon>Aspergillus subgen. Nidulantes</taxon>
    </lineage>
</organism>
<dbReference type="Pfam" id="PF14534">
    <property type="entry name" value="DUF4440"/>
    <property type="match status" value="1"/>
</dbReference>
<sequence length="126" mass="14427">MPAIYERIENDMIVQERTLWSALTSASPTDELQRLCHEKAVLLFPKKDITTVDNLSETFTKGFHKFDEYDLQDVRVIVIDLMAGTITYRIHASREGQPDYHATGSTTWGQGSDGEWRVISHQETLL</sequence>
<comment type="caution">
    <text evidence="2">The sequence shown here is derived from an EMBL/GenBank/DDBJ whole genome shotgun (WGS) entry which is preliminary data.</text>
</comment>
<dbReference type="Proteomes" id="UP000256690">
    <property type="component" value="Unassembled WGS sequence"/>
</dbReference>
<feature type="domain" description="DUF4440" evidence="1">
    <location>
        <begin position="16"/>
        <end position="118"/>
    </location>
</feature>
<evidence type="ECO:0000313" key="2">
    <source>
        <dbReference type="EMBL" id="RDW74433.1"/>
    </source>
</evidence>
<dbReference type="EMBL" id="PVWQ01000008">
    <property type="protein sequence ID" value="RDW74433.1"/>
    <property type="molecule type" value="Genomic_DNA"/>
</dbReference>
<dbReference type="InterPro" id="IPR027843">
    <property type="entry name" value="DUF4440"/>
</dbReference>
<dbReference type="AlphaFoldDB" id="A0A3D8RK66"/>
<proteinExistence type="predicted"/>
<accession>A0A3D8RK66</accession>
<keyword evidence="3" id="KW-1185">Reference proteome</keyword>
<dbReference type="GeneID" id="38117465"/>
<dbReference type="InterPro" id="IPR032710">
    <property type="entry name" value="NTF2-like_dom_sf"/>
</dbReference>
<evidence type="ECO:0000313" key="3">
    <source>
        <dbReference type="Proteomes" id="UP000256690"/>
    </source>
</evidence>
<protein>
    <recommendedName>
        <fullName evidence="1">DUF4440 domain-containing protein</fullName>
    </recommendedName>
</protein>
<gene>
    <name evidence="2" type="ORF">DSM5745_07095</name>
</gene>
<name>A0A3D8RK66_9EURO</name>
<dbReference type="SUPFAM" id="SSF54427">
    <property type="entry name" value="NTF2-like"/>
    <property type="match status" value="1"/>
</dbReference>
<dbReference type="OrthoDB" id="2865667at2759"/>
<dbReference type="RefSeq" id="XP_026602201.1">
    <property type="nucleotide sequence ID" value="XM_026749111.1"/>
</dbReference>
<evidence type="ECO:0000259" key="1">
    <source>
        <dbReference type="Pfam" id="PF14534"/>
    </source>
</evidence>
<reference evidence="2 3" key="1">
    <citation type="journal article" date="2018" name="IMA Fungus">
        <title>IMA Genome-F 9: Draft genome sequence of Annulohypoxylon stygium, Aspergillus mulundensis, Berkeleyomyces basicola (syn. Thielaviopsis basicola), Ceratocystis smalleyi, two Cercospora beticola strains, Coleophoma cylindrospora, Fusarium fracticaudum, Phialophora cf. hyalina, and Morchella septimelata.</title>
        <authorList>
            <person name="Wingfield B.D."/>
            <person name="Bills G.F."/>
            <person name="Dong Y."/>
            <person name="Huang W."/>
            <person name="Nel W.J."/>
            <person name="Swalarsk-Parry B.S."/>
            <person name="Vaghefi N."/>
            <person name="Wilken P.M."/>
            <person name="An Z."/>
            <person name="de Beer Z.W."/>
            <person name="De Vos L."/>
            <person name="Chen L."/>
            <person name="Duong T.A."/>
            <person name="Gao Y."/>
            <person name="Hammerbacher A."/>
            <person name="Kikkert J.R."/>
            <person name="Li Y."/>
            <person name="Li H."/>
            <person name="Li K."/>
            <person name="Li Q."/>
            <person name="Liu X."/>
            <person name="Ma X."/>
            <person name="Naidoo K."/>
            <person name="Pethybridge S.J."/>
            <person name="Sun J."/>
            <person name="Steenkamp E.T."/>
            <person name="van der Nest M.A."/>
            <person name="van Wyk S."/>
            <person name="Wingfield M.J."/>
            <person name="Xiong C."/>
            <person name="Yue Q."/>
            <person name="Zhang X."/>
        </authorList>
    </citation>
    <scope>NUCLEOTIDE SEQUENCE [LARGE SCALE GENOMIC DNA]</scope>
    <source>
        <strain evidence="2 3">DSM 5745</strain>
    </source>
</reference>
<dbReference type="Gene3D" id="3.10.450.50">
    <property type="match status" value="1"/>
</dbReference>